<name>A0A1G7X8J0_9BACT</name>
<keyword evidence="2" id="KW-1185">Reference proteome</keyword>
<gene>
    <name evidence="1" type="ORF">SAMN04487996_12382</name>
</gene>
<dbReference type="EMBL" id="FNAN01000023">
    <property type="protein sequence ID" value="SDG80481.1"/>
    <property type="molecule type" value="Genomic_DNA"/>
</dbReference>
<dbReference type="Pfam" id="PF08889">
    <property type="entry name" value="WbqC"/>
    <property type="match status" value="1"/>
</dbReference>
<dbReference type="Proteomes" id="UP000198748">
    <property type="component" value="Unassembled WGS sequence"/>
</dbReference>
<protein>
    <submittedName>
        <fullName evidence="1">WbqC-like protein family protein</fullName>
    </submittedName>
</protein>
<dbReference type="InterPro" id="IPR014985">
    <property type="entry name" value="WbqC"/>
</dbReference>
<evidence type="ECO:0000313" key="2">
    <source>
        <dbReference type="Proteomes" id="UP000198748"/>
    </source>
</evidence>
<organism evidence="1 2">
    <name type="scientific">Dyadobacter soli</name>
    <dbReference type="NCBI Taxonomy" id="659014"/>
    <lineage>
        <taxon>Bacteria</taxon>
        <taxon>Pseudomonadati</taxon>
        <taxon>Bacteroidota</taxon>
        <taxon>Cytophagia</taxon>
        <taxon>Cytophagales</taxon>
        <taxon>Spirosomataceae</taxon>
        <taxon>Dyadobacter</taxon>
    </lineage>
</organism>
<proteinExistence type="predicted"/>
<dbReference type="AlphaFoldDB" id="A0A1G7X8J0"/>
<dbReference type="RefSeq" id="WP_090156873.1">
    <property type="nucleotide sequence ID" value="NZ_FNAN01000023.1"/>
</dbReference>
<accession>A0A1G7X8J0</accession>
<reference evidence="2" key="1">
    <citation type="submission" date="2016-10" db="EMBL/GenBank/DDBJ databases">
        <authorList>
            <person name="Varghese N."/>
            <person name="Submissions S."/>
        </authorList>
    </citation>
    <scope>NUCLEOTIDE SEQUENCE [LARGE SCALE GENOMIC DNA]</scope>
    <source>
        <strain evidence="2">DSM 25329</strain>
    </source>
</reference>
<dbReference type="OrthoDB" id="3611744at2"/>
<evidence type="ECO:0000313" key="1">
    <source>
        <dbReference type="EMBL" id="SDG80481.1"/>
    </source>
</evidence>
<sequence length="232" mass="26871">MTIAIMQPYIFPYIGYFQLINAVDKFIIYDDVNFINKGWINRNNLLVGGKAHLFTLPLKDASQNKLILEVELARHEQWQKKLLKTIQQSYQKAPGYQKVFELLEEIVNLEVDSINELCIYALKKTCAYMGIGTEIVPSSTIYNNKHLKGQDRILDICKQEQATHYINPIGGVELYDKGKFENEGIRLDFIKSISSPYPQFKNAFVPWLSVIDVLMFNDPNDIRKQLEAYELI</sequence>
<dbReference type="STRING" id="659014.SAMN04487996_12382"/>